<dbReference type="EMBL" id="CADEPM010000004">
    <property type="protein sequence ID" value="CAB3404243.1"/>
    <property type="molecule type" value="Genomic_DNA"/>
</dbReference>
<comment type="catalytic activity">
    <reaction evidence="1">
        <text>a phosphate monoester + H2O = an alcohol + phosphate</text>
        <dbReference type="Rhea" id="RHEA:15017"/>
        <dbReference type="ChEBI" id="CHEBI:15377"/>
        <dbReference type="ChEBI" id="CHEBI:30879"/>
        <dbReference type="ChEBI" id="CHEBI:43474"/>
        <dbReference type="ChEBI" id="CHEBI:67140"/>
        <dbReference type="EC" id="3.1.3.2"/>
    </reaction>
</comment>
<dbReference type="InterPro" id="IPR000560">
    <property type="entry name" value="His_Pase_clade-2"/>
</dbReference>
<accession>A0A8S1EKA2</accession>
<dbReference type="InterPro" id="IPR050645">
    <property type="entry name" value="Histidine_acid_phosphatase"/>
</dbReference>
<dbReference type="PROSITE" id="PS00616">
    <property type="entry name" value="HIS_ACID_PHOSPHAT_1"/>
    <property type="match status" value="1"/>
</dbReference>
<proteinExistence type="inferred from homology"/>
<dbReference type="CDD" id="cd07061">
    <property type="entry name" value="HP_HAP_like"/>
    <property type="match status" value="1"/>
</dbReference>
<dbReference type="Gene3D" id="3.40.50.1240">
    <property type="entry name" value="Phosphoglycerate mutase-like"/>
    <property type="match status" value="1"/>
</dbReference>
<dbReference type="InterPro" id="IPR029033">
    <property type="entry name" value="His_PPase_superfam"/>
</dbReference>
<dbReference type="AlphaFoldDB" id="A0A8S1EKA2"/>
<dbReference type="InterPro" id="IPR033379">
    <property type="entry name" value="Acid_Pase_AS"/>
</dbReference>
<keyword evidence="4" id="KW-1185">Reference proteome</keyword>
<comment type="caution">
    <text evidence="3">The sequence shown here is derived from an EMBL/GenBank/DDBJ whole genome shotgun (WGS) entry which is preliminary data.</text>
</comment>
<evidence type="ECO:0000313" key="4">
    <source>
        <dbReference type="Proteomes" id="UP000494206"/>
    </source>
</evidence>
<evidence type="ECO:0000313" key="3">
    <source>
        <dbReference type="EMBL" id="CAB3404243.1"/>
    </source>
</evidence>
<dbReference type="Proteomes" id="UP000494206">
    <property type="component" value="Unassembled WGS sequence"/>
</dbReference>
<gene>
    <name evidence="3" type="ORF">CBOVIS_LOCUS6614</name>
</gene>
<name>A0A8S1EKA2_9PELO</name>
<dbReference type="PANTHER" id="PTHR11567">
    <property type="entry name" value="ACID PHOSPHATASE-RELATED"/>
    <property type="match status" value="1"/>
</dbReference>
<reference evidence="3 4" key="1">
    <citation type="submission" date="2020-04" db="EMBL/GenBank/DDBJ databases">
        <authorList>
            <person name="Laetsch R D."/>
            <person name="Stevens L."/>
            <person name="Kumar S."/>
            <person name="Blaxter L. M."/>
        </authorList>
    </citation>
    <scope>NUCLEOTIDE SEQUENCE [LARGE SCALE GENOMIC DNA]</scope>
</reference>
<dbReference type="PANTHER" id="PTHR11567:SF206">
    <property type="entry name" value="HISTIDINE ACID PHOSPHATASE-RELATED"/>
    <property type="match status" value="1"/>
</dbReference>
<organism evidence="3 4">
    <name type="scientific">Caenorhabditis bovis</name>
    <dbReference type="NCBI Taxonomy" id="2654633"/>
    <lineage>
        <taxon>Eukaryota</taxon>
        <taxon>Metazoa</taxon>
        <taxon>Ecdysozoa</taxon>
        <taxon>Nematoda</taxon>
        <taxon>Chromadorea</taxon>
        <taxon>Rhabditida</taxon>
        <taxon>Rhabditina</taxon>
        <taxon>Rhabditomorpha</taxon>
        <taxon>Rhabditoidea</taxon>
        <taxon>Rhabditidae</taxon>
        <taxon>Peloderinae</taxon>
        <taxon>Caenorhabditis</taxon>
    </lineage>
</organism>
<protein>
    <recommendedName>
        <fullName evidence="5">Acid phosphatase</fullName>
    </recommendedName>
</protein>
<evidence type="ECO:0008006" key="5">
    <source>
        <dbReference type="Google" id="ProtNLM"/>
    </source>
</evidence>
<comment type="similarity">
    <text evidence="2">Belongs to the histidine acid phosphatase family.</text>
</comment>
<sequence>MCICDNIPPVRDGEMELKLVQIVWRHGDRSPTETFHTDIFQEDAWKFGGGGFGQLSPLGMKQHVNLGNMLRKRYVNIDNATHKFLPAVYNSKSMYIRSTGINRTLVSAMSNMIGMYGQPAYGNNMGLDYPDDALWPVGFVPIPVHTVDYPSDCIGNIECDCPRREWIWGLAQETEEMQNWINSPEVSSVLSNLTSYINQTYALKDLWTVPDALFIEQIYFNETLRQNTSWFSDDFYTRLVAVNDRVYMYEYGIFDKPAYHGDMNIGVELLKIRAGGLMNEIYDRFVKKSECTYGSKQPDCDTMDPLKYFVYSAHDETVYSVLVAFDIERFAIKPHGYPLYSAAVALEYWKNTTDNADYFKLVYHKEAGSGFDVMTSEIAGCHSDYCSMDILKTVAHKYKPDLPINDWCQVVGSSNFGSTIMPFMIIVALSLEYL</sequence>
<evidence type="ECO:0000256" key="2">
    <source>
        <dbReference type="ARBA" id="ARBA00005375"/>
    </source>
</evidence>
<dbReference type="SUPFAM" id="SSF53254">
    <property type="entry name" value="Phosphoglycerate mutase-like"/>
    <property type="match status" value="1"/>
</dbReference>
<evidence type="ECO:0000256" key="1">
    <source>
        <dbReference type="ARBA" id="ARBA00000032"/>
    </source>
</evidence>
<dbReference type="GO" id="GO:0003993">
    <property type="term" value="F:acid phosphatase activity"/>
    <property type="evidence" value="ECO:0007669"/>
    <property type="project" value="UniProtKB-EC"/>
</dbReference>
<dbReference type="Pfam" id="PF00328">
    <property type="entry name" value="His_Phos_2"/>
    <property type="match status" value="1"/>
</dbReference>
<dbReference type="OrthoDB" id="258392at2759"/>